<evidence type="ECO:0000313" key="1">
    <source>
        <dbReference type="EMBL" id="GAA2485207.1"/>
    </source>
</evidence>
<proteinExistence type="predicted"/>
<dbReference type="RefSeq" id="WP_346075301.1">
    <property type="nucleotide sequence ID" value="NZ_BAAATL010000014.1"/>
</dbReference>
<sequence>MDEPEVPAYGYRAERGETGRVPYSFDVGGRTKAAAVAARDQRDRLYVRDPEGVLARDGFLGAPYVGRLRVLPADAYDTGYRHRDERLWLTPGRATAYVRTSHGAEAWPRLKAGVDCD</sequence>
<evidence type="ECO:0000313" key="2">
    <source>
        <dbReference type="Proteomes" id="UP001501721"/>
    </source>
</evidence>
<protein>
    <submittedName>
        <fullName evidence="1">Uncharacterized protein</fullName>
    </submittedName>
</protein>
<name>A0ABN3LJN0_9ACTN</name>
<gene>
    <name evidence="1" type="ORF">GCM10010422_33460</name>
</gene>
<dbReference type="EMBL" id="BAAATL010000014">
    <property type="protein sequence ID" value="GAA2485207.1"/>
    <property type="molecule type" value="Genomic_DNA"/>
</dbReference>
<organism evidence="1 2">
    <name type="scientific">Streptomyces graminearus</name>
    <dbReference type="NCBI Taxonomy" id="284030"/>
    <lineage>
        <taxon>Bacteria</taxon>
        <taxon>Bacillati</taxon>
        <taxon>Actinomycetota</taxon>
        <taxon>Actinomycetes</taxon>
        <taxon>Kitasatosporales</taxon>
        <taxon>Streptomycetaceae</taxon>
        <taxon>Streptomyces</taxon>
    </lineage>
</organism>
<accession>A0ABN3LJN0</accession>
<reference evidence="1 2" key="1">
    <citation type="journal article" date="2019" name="Int. J. Syst. Evol. Microbiol.">
        <title>The Global Catalogue of Microorganisms (GCM) 10K type strain sequencing project: providing services to taxonomists for standard genome sequencing and annotation.</title>
        <authorList>
            <consortium name="The Broad Institute Genomics Platform"/>
            <consortium name="The Broad Institute Genome Sequencing Center for Infectious Disease"/>
            <person name="Wu L."/>
            <person name="Ma J."/>
        </authorList>
    </citation>
    <scope>NUCLEOTIDE SEQUENCE [LARGE SCALE GENOMIC DNA]</scope>
    <source>
        <strain evidence="1 2">JCM 6923</strain>
    </source>
</reference>
<dbReference type="Proteomes" id="UP001501721">
    <property type="component" value="Unassembled WGS sequence"/>
</dbReference>
<keyword evidence="2" id="KW-1185">Reference proteome</keyword>
<comment type="caution">
    <text evidence="1">The sequence shown here is derived from an EMBL/GenBank/DDBJ whole genome shotgun (WGS) entry which is preliminary data.</text>
</comment>